<dbReference type="AlphaFoldDB" id="A0A387B8D1"/>
<accession>A0A387B8D1</accession>
<protein>
    <submittedName>
        <fullName evidence="5">Glycosyltransferase family 1 protein</fullName>
    </submittedName>
</protein>
<feature type="domain" description="Glycosyl transferase family 1" evidence="3">
    <location>
        <begin position="206"/>
        <end position="360"/>
    </location>
</feature>
<keyword evidence="2 5" id="KW-0808">Transferase</keyword>
<evidence type="ECO:0000259" key="4">
    <source>
        <dbReference type="Pfam" id="PF13477"/>
    </source>
</evidence>
<evidence type="ECO:0000259" key="3">
    <source>
        <dbReference type="Pfam" id="PF00534"/>
    </source>
</evidence>
<feature type="domain" description="Glycosyltransferase subfamily 4-like N-terminal" evidence="4">
    <location>
        <begin position="22"/>
        <end position="131"/>
    </location>
</feature>
<keyword evidence="1" id="KW-0328">Glycosyltransferase</keyword>
<dbReference type="OrthoDB" id="8549922at2"/>
<evidence type="ECO:0000313" key="5">
    <source>
        <dbReference type="EMBL" id="AYF97239.1"/>
    </source>
</evidence>
<evidence type="ECO:0000256" key="1">
    <source>
        <dbReference type="ARBA" id="ARBA00022676"/>
    </source>
</evidence>
<dbReference type="Pfam" id="PF00534">
    <property type="entry name" value="Glycos_transf_1"/>
    <property type="match status" value="1"/>
</dbReference>
<dbReference type="Pfam" id="PF13477">
    <property type="entry name" value="Glyco_trans_4_2"/>
    <property type="match status" value="1"/>
</dbReference>
<dbReference type="EMBL" id="CP032630">
    <property type="protein sequence ID" value="AYF97239.1"/>
    <property type="molecule type" value="Genomic_DNA"/>
</dbReference>
<organism evidence="5 6">
    <name type="scientific">Protaetiibacter intestinalis</name>
    <dbReference type="NCBI Taxonomy" id="2419774"/>
    <lineage>
        <taxon>Bacteria</taxon>
        <taxon>Bacillati</taxon>
        <taxon>Actinomycetota</taxon>
        <taxon>Actinomycetes</taxon>
        <taxon>Micrococcales</taxon>
        <taxon>Microbacteriaceae</taxon>
        <taxon>Protaetiibacter</taxon>
    </lineage>
</organism>
<reference evidence="6" key="1">
    <citation type="submission" date="2018-09" db="EMBL/GenBank/DDBJ databases">
        <title>Genome sequencing of strain 2DFWR-13.</title>
        <authorList>
            <person name="Heo J."/>
            <person name="Kim S.-J."/>
            <person name="Kwon S.-W."/>
        </authorList>
    </citation>
    <scope>NUCLEOTIDE SEQUENCE [LARGE SCALE GENOMIC DNA]</scope>
    <source>
        <strain evidence="6">2DFWR-13</strain>
    </source>
</reference>
<dbReference type="PANTHER" id="PTHR12526:SF638">
    <property type="entry name" value="SPORE COAT PROTEIN SA"/>
    <property type="match status" value="1"/>
</dbReference>
<dbReference type="SUPFAM" id="SSF53756">
    <property type="entry name" value="UDP-Glycosyltransferase/glycogen phosphorylase"/>
    <property type="match status" value="1"/>
</dbReference>
<name>A0A387B8D1_9MICO</name>
<dbReference type="InterPro" id="IPR028098">
    <property type="entry name" value="Glyco_trans_4-like_N"/>
</dbReference>
<dbReference type="RefSeq" id="WP_120761590.1">
    <property type="nucleotide sequence ID" value="NZ_CP032630.1"/>
</dbReference>
<dbReference type="PANTHER" id="PTHR12526">
    <property type="entry name" value="GLYCOSYLTRANSFERASE"/>
    <property type="match status" value="1"/>
</dbReference>
<dbReference type="Gene3D" id="3.40.50.2000">
    <property type="entry name" value="Glycogen Phosphorylase B"/>
    <property type="match status" value="2"/>
</dbReference>
<dbReference type="InterPro" id="IPR001296">
    <property type="entry name" value="Glyco_trans_1"/>
</dbReference>
<evidence type="ECO:0000256" key="2">
    <source>
        <dbReference type="ARBA" id="ARBA00022679"/>
    </source>
</evidence>
<dbReference type="Proteomes" id="UP000278886">
    <property type="component" value="Chromosome"/>
</dbReference>
<evidence type="ECO:0000313" key="6">
    <source>
        <dbReference type="Proteomes" id="UP000278886"/>
    </source>
</evidence>
<keyword evidence="6" id="KW-1185">Reference proteome</keyword>
<proteinExistence type="predicted"/>
<sequence>MRLPDLARASEIGARFGTRASIAFVVNTDRFFLTHRASWARAISAAGGSVTVIAADTGFADRIRELGFEFIPVEMGRESVSPLRASQVAWRLFQTLNKGAYDTVFLVATAAYTLGWFASLTMPSTRFIRVITGAGRALDGRSTLASLIVGSQLRFSARRRNVYSIFQLEQDLDRFLTRKMAVEPRSSVIPGTGIDTRLWNPAPAQRDPSRPQILFASRLFAEKGIGTYLAVARALADKAEFLVAGAPDLGVSTSVRPEDIAEWTGVVTYLGQSDDMLGLLQSADVLLFPSTHPEGTPRVLIEAAACGVAIVANDQPGSRAVVGDSAIFIDGVDEDDWIRATHEVLEHRELRHSLGRSARQYVVEHFDLAQTLTSVLEIAGVPLARKAPQ</sequence>
<gene>
    <name evidence="5" type="ORF">D7I47_02560</name>
</gene>
<dbReference type="GO" id="GO:0016757">
    <property type="term" value="F:glycosyltransferase activity"/>
    <property type="evidence" value="ECO:0007669"/>
    <property type="project" value="UniProtKB-KW"/>
</dbReference>
<dbReference type="KEGG" id="lyd:D7I47_02560"/>